<evidence type="ECO:0000256" key="11">
    <source>
        <dbReference type="PIRSR" id="PIRSR006268-2"/>
    </source>
</evidence>
<feature type="binding site" evidence="11">
    <location>
        <position position="284"/>
    </location>
    <ligand>
        <name>Mg(2+)</name>
        <dbReference type="ChEBI" id="CHEBI:18420"/>
    </ligand>
</feature>
<feature type="transmembrane region" description="Helical" evidence="12">
    <location>
        <begin position="12"/>
        <end position="29"/>
    </location>
</feature>
<dbReference type="InterPro" id="IPR003374">
    <property type="entry name" value="ApbE-like_sf"/>
</dbReference>
<feature type="binding site" evidence="11">
    <location>
        <position position="288"/>
    </location>
    <ligand>
        <name>Mg(2+)</name>
        <dbReference type="ChEBI" id="CHEBI:18420"/>
    </ligand>
</feature>
<evidence type="ECO:0000256" key="12">
    <source>
        <dbReference type="SAM" id="Phobius"/>
    </source>
</evidence>
<dbReference type="EMBL" id="VRKQ01000018">
    <property type="protein sequence ID" value="TXG35205.1"/>
    <property type="molecule type" value="Genomic_DNA"/>
</dbReference>
<proteinExistence type="inferred from homology"/>
<reference evidence="13 14" key="1">
    <citation type="submission" date="2019-08" db="EMBL/GenBank/DDBJ databases">
        <title>Seonamhaeicola sediminis sp. nov., isolated from marine sediment.</title>
        <authorList>
            <person name="Cao W.R."/>
        </authorList>
    </citation>
    <scope>NUCLEOTIDE SEQUENCE [LARGE SCALE GENOMIC DNA]</scope>
    <source>
        <strain evidence="13 14">1505</strain>
    </source>
</reference>
<evidence type="ECO:0000256" key="8">
    <source>
        <dbReference type="ARBA" id="ARBA00031306"/>
    </source>
</evidence>
<sequence length="330" mass="37543">MRIIRVKTNSFFGIIIVVIAVFTTLNSYAKKFTYNEKKLGGDFKLVFYTTNKSDADKTANQTYLYVDKLNAILSNYLLSSEVSLLNKKGKYPNPSIELIEVLNYSQLAFNKTDGYFDVSIQPLIELWNKAEEKGKIPSDKYLRRKGAEVGFNDVLRNDNYCLILKSKSELELGGIAKGFIIDKVYEYLKNMNFNSFLIEAAGDIRVFGSPEDEEYWTVGVSSNNQHNYVVQLKSGQAIATSGNTYRFRIIEGKKYSHLINPKSFMPVTHSLSASVIADSATTADYLASTFNIVTDKTEITTILNRHNNVEILIFNNHGIFFETEKYFRNK</sequence>
<dbReference type="EC" id="2.7.1.180" evidence="1 10"/>
<evidence type="ECO:0000313" key="14">
    <source>
        <dbReference type="Proteomes" id="UP000321080"/>
    </source>
</evidence>
<evidence type="ECO:0000256" key="6">
    <source>
        <dbReference type="ARBA" id="ARBA00022827"/>
    </source>
</evidence>
<keyword evidence="7 10" id="KW-0460">Magnesium</keyword>
<dbReference type="SUPFAM" id="SSF143631">
    <property type="entry name" value="ApbE-like"/>
    <property type="match status" value="1"/>
</dbReference>
<dbReference type="PANTHER" id="PTHR30040:SF2">
    <property type="entry name" value="FAD:PROTEIN FMN TRANSFERASE"/>
    <property type="match status" value="1"/>
</dbReference>
<keyword evidence="12" id="KW-0812">Transmembrane</keyword>
<keyword evidence="3 10" id="KW-0285">Flavoprotein</keyword>
<accession>A0A5C7GE04</accession>
<comment type="catalytic activity">
    <reaction evidence="9 10">
        <text>L-threonyl-[protein] + FAD = FMN-L-threonyl-[protein] + AMP + H(+)</text>
        <dbReference type="Rhea" id="RHEA:36847"/>
        <dbReference type="Rhea" id="RHEA-COMP:11060"/>
        <dbReference type="Rhea" id="RHEA-COMP:11061"/>
        <dbReference type="ChEBI" id="CHEBI:15378"/>
        <dbReference type="ChEBI" id="CHEBI:30013"/>
        <dbReference type="ChEBI" id="CHEBI:57692"/>
        <dbReference type="ChEBI" id="CHEBI:74257"/>
        <dbReference type="ChEBI" id="CHEBI:456215"/>
        <dbReference type="EC" id="2.7.1.180"/>
    </reaction>
</comment>
<evidence type="ECO:0000256" key="9">
    <source>
        <dbReference type="ARBA" id="ARBA00048540"/>
    </source>
</evidence>
<evidence type="ECO:0000256" key="10">
    <source>
        <dbReference type="PIRNR" id="PIRNR006268"/>
    </source>
</evidence>
<dbReference type="GO" id="GO:0046872">
    <property type="term" value="F:metal ion binding"/>
    <property type="evidence" value="ECO:0007669"/>
    <property type="project" value="UniProtKB-UniRule"/>
</dbReference>
<comment type="similarity">
    <text evidence="10">Belongs to the ApbE family.</text>
</comment>
<keyword evidence="12" id="KW-0472">Membrane</keyword>
<gene>
    <name evidence="13" type="ORF">FUA22_15750</name>
</gene>
<dbReference type="Proteomes" id="UP000321080">
    <property type="component" value="Unassembled WGS sequence"/>
</dbReference>
<dbReference type="Pfam" id="PF02424">
    <property type="entry name" value="ApbE"/>
    <property type="match status" value="1"/>
</dbReference>
<keyword evidence="4 10" id="KW-0808">Transferase</keyword>
<protein>
    <recommendedName>
        <fullName evidence="2 10">FAD:protein FMN transferase</fullName>
        <ecNumber evidence="1 10">2.7.1.180</ecNumber>
    </recommendedName>
    <alternativeName>
        <fullName evidence="8 10">Flavin transferase</fullName>
    </alternativeName>
</protein>
<organism evidence="13 14">
    <name type="scientific">Seonamhaeicola maritimus</name>
    <dbReference type="NCBI Taxonomy" id="2591822"/>
    <lineage>
        <taxon>Bacteria</taxon>
        <taxon>Pseudomonadati</taxon>
        <taxon>Bacteroidota</taxon>
        <taxon>Flavobacteriia</taxon>
        <taxon>Flavobacteriales</taxon>
        <taxon>Flavobacteriaceae</taxon>
    </lineage>
</organism>
<dbReference type="InterPro" id="IPR024932">
    <property type="entry name" value="ApbE"/>
</dbReference>
<keyword evidence="14" id="KW-1185">Reference proteome</keyword>
<evidence type="ECO:0000256" key="3">
    <source>
        <dbReference type="ARBA" id="ARBA00022630"/>
    </source>
</evidence>
<dbReference type="PIRSF" id="PIRSF006268">
    <property type="entry name" value="ApbE"/>
    <property type="match status" value="1"/>
</dbReference>
<dbReference type="PANTHER" id="PTHR30040">
    <property type="entry name" value="THIAMINE BIOSYNTHESIS LIPOPROTEIN APBE"/>
    <property type="match status" value="1"/>
</dbReference>
<name>A0A5C7GE04_9FLAO</name>
<keyword evidence="6 10" id="KW-0274">FAD</keyword>
<keyword evidence="5 10" id="KW-0479">Metal-binding</keyword>
<evidence type="ECO:0000256" key="1">
    <source>
        <dbReference type="ARBA" id="ARBA00011955"/>
    </source>
</evidence>
<evidence type="ECO:0000256" key="4">
    <source>
        <dbReference type="ARBA" id="ARBA00022679"/>
    </source>
</evidence>
<dbReference type="Gene3D" id="3.10.520.10">
    <property type="entry name" value="ApbE-like domains"/>
    <property type="match status" value="1"/>
</dbReference>
<evidence type="ECO:0000313" key="13">
    <source>
        <dbReference type="EMBL" id="TXG35205.1"/>
    </source>
</evidence>
<dbReference type="OrthoDB" id="9778595at2"/>
<dbReference type="AlphaFoldDB" id="A0A5C7GE04"/>
<keyword evidence="12" id="KW-1133">Transmembrane helix</keyword>
<evidence type="ECO:0000256" key="5">
    <source>
        <dbReference type="ARBA" id="ARBA00022723"/>
    </source>
</evidence>
<evidence type="ECO:0000256" key="7">
    <source>
        <dbReference type="ARBA" id="ARBA00022842"/>
    </source>
</evidence>
<dbReference type="GO" id="GO:0016740">
    <property type="term" value="F:transferase activity"/>
    <property type="evidence" value="ECO:0007669"/>
    <property type="project" value="UniProtKB-UniRule"/>
</dbReference>
<evidence type="ECO:0000256" key="2">
    <source>
        <dbReference type="ARBA" id="ARBA00016337"/>
    </source>
</evidence>
<comment type="caution">
    <text evidence="13">The sequence shown here is derived from an EMBL/GenBank/DDBJ whole genome shotgun (WGS) entry which is preliminary data.</text>
</comment>
<feature type="binding site" evidence="11">
    <location>
        <position position="174"/>
    </location>
    <ligand>
        <name>Mg(2+)</name>
        <dbReference type="ChEBI" id="CHEBI:18420"/>
    </ligand>
</feature>
<comment type="cofactor">
    <cofactor evidence="11">
        <name>Mg(2+)</name>
        <dbReference type="ChEBI" id="CHEBI:18420"/>
    </cofactor>
    <cofactor evidence="11">
        <name>Mn(2+)</name>
        <dbReference type="ChEBI" id="CHEBI:29035"/>
    </cofactor>
    <text evidence="11">Magnesium. Can also use manganese.</text>
</comment>